<dbReference type="PANTHER" id="PTHR45614:SF265">
    <property type="entry name" value="MYB-LIKE DOMAIN-CONTAINING PROTEIN-RELATED"/>
    <property type="match status" value="1"/>
</dbReference>
<feature type="domain" description="HTH myb-type" evidence="3">
    <location>
        <begin position="13"/>
        <end position="60"/>
    </location>
</feature>
<keyword evidence="5" id="KW-1185">Reference proteome</keyword>
<dbReference type="CDD" id="cd00167">
    <property type="entry name" value="SANT"/>
    <property type="match status" value="3"/>
</dbReference>
<evidence type="ECO:0000259" key="2">
    <source>
        <dbReference type="PROSITE" id="PS50090"/>
    </source>
</evidence>
<dbReference type="Pfam" id="PF13921">
    <property type="entry name" value="Myb_DNA-bind_6"/>
    <property type="match status" value="1"/>
</dbReference>
<dbReference type="GO" id="GO:0005634">
    <property type="term" value="C:nucleus"/>
    <property type="evidence" value="ECO:0007669"/>
    <property type="project" value="TreeGrafter"/>
</dbReference>
<feature type="region of interest" description="Disordered" evidence="1">
    <location>
        <begin position="312"/>
        <end position="344"/>
    </location>
</feature>
<protein>
    <recommendedName>
        <fullName evidence="6">Homeodomain-like protein</fullName>
    </recommendedName>
</protein>
<dbReference type="OrthoDB" id="2143914at2759"/>
<evidence type="ECO:0000313" key="5">
    <source>
        <dbReference type="Proteomes" id="UP000799440"/>
    </source>
</evidence>
<dbReference type="PROSITE" id="PS50090">
    <property type="entry name" value="MYB_LIKE"/>
    <property type="match status" value="3"/>
</dbReference>
<dbReference type="Pfam" id="PF00249">
    <property type="entry name" value="Myb_DNA-binding"/>
    <property type="match status" value="1"/>
</dbReference>
<organism evidence="4 5">
    <name type="scientific">Sporormia fimetaria CBS 119925</name>
    <dbReference type="NCBI Taxonomy" id="1340428"/>
    <lineage>
        <taxon>Eukaryota</taxon>
        <taxon>Fungi</taxon>
        <taxon>Dikarya</taxon>
        <taxon>Ascomycota</taxon>
        <taxon>Pezizomycotina</taxon>
        <taxon>Dothideomycetes</taxon>
        <taxon>Pleosporomycetidae</taxon>
        <taxon>Pleosporales</taxon>
        <taxon>Sporormiaceae</taxon>
        <taxon>Sporormia</taxon>
    </lineage>
</organism>
<dbReference type="SUPFAM" id="SSF46689">
    <property type="entry name" value="Homeodomain-like"/>
    <property type="match status" value="2"/>
</dbReference>
<dbReference type="InterPro" id="IPR001005">
    <property type="entry name" value="SANT/Myb"/>
</dbReference>
<dbReference type="Gene3D" id="1.10.10.60">
    <property type="entry name" value="Homeodomain-like"/>
    <property type="match status" value="3"/>
</dbReference>
<dbReference type="GO" id="GO:0000981">
    <property type="term" value="F:DNA-binding transcription factor activity, RNA polymerase II-specific"/>
    <property type="evidence" value="ECO:0007669"/>
    <property type="project" value="TreeGrafter"/>
</dbReference>
<feature type="domain" description="HTH myb-type" evidence="3">
    <location>
        <begin position="66"/>
        <end position="117"/>
    </location>
</feature>
<dbReference type="PANTHER" id="PTHR45614">
    <property type="entry name" value="MYB PROTEIN-RELATED"/>
    <property type="match status" value="1"/>
</dbReference>
<gene>
    <name evidence="4" type="ORF">M011DRAFT_476982</name>
</gene>
<dbReference type="SMART" id="SM00717">
    <property type="entry name" value="SANT"/>
    <property type="match status" value="3"/>
</dbReference>
<feature type="domain" description="HTH myb-type" evidence="3">
    <location>
        <begin position="119"/>
        <end position="169"/>
    </location>
</feature>
<evidence type="ECO:0008006" key="6">
    <source>
        <dbReference type="Google" id="ProtNLM"/>
    </source>
</evidence>
<name>A0A6A6VDL5_9PLEO</name>
<dbReference type="InterPro" id="IPR009057">
    <property type="entry name" value="Homeodomain-like_sf"/>
</dbReference>
<feature type="domain" description="Myb-like" evidence="2">
    <location>
        <begin position="7"/>
        <end position="62"/>
    </location>
</feature>
<evidence type="ECO:0000259" key="3">
    <source>
        <dbReference type="PROSITE" id="PS51294"/>
    </source>
</evidence>
<feature type="domain" description="Myb-like" evidence="2">
    <location>
        <begin position="114"/>
        <end position="165"/>
    </location>
</feature>
<dbReference type="AlphaFoldDB" id="A0A6A6VDL5"/>
<dbReference type="GO" id="GO:0000978">
    <property type="term" value="F:RNA polymerase II cis-regulatory region sequence-specific DNA binding"/>
    <property type="evidence" value="ECO:0007669"/>
    <property type="project" value="TreeGrafter"/>
</dbReference>
<dbReference type="InterPro" id="IPR050560">
    <property type="entry name" value="MYB_TF"/>
</dbReference>
<dbReference type="Proteomes" id="UP000799440">
    <property type="component" value="Unassembled WGS sequence"/>
</dbReference>
<feature type="domain" description="Myb-like" evidence="2">
    <location>
        <begin position="63"/>
        <end position="113"/>
    </location>
</feature>
<proteinExistence type="predicted"/>
<dbReference type="InterPro" id="IPR017930">
    <property type="entry name" value="Myb_dom"/>
</dbReference>
<sequence>MLRLSKASARQPRKWTLAEDQKLREEVEAQKNEGEVKDWCRIAAKLPGRTNKDCRKRWLNSVAGGLKKGQWSKSEDLQLARGVDQFGQRWTLVAEVVGSRSADQCAKRWQQSLDPELDRSEWRESEDQVLIEAVQRLGRHWKDIQRHHFPGRSKNCIKNRYTVIIRRYQNSGIPLPRRMVASAPATPNHRLSGYLTPDEDGLAYAANLYDDLLTTRTQVSTPETHHSWSLDEEPFTNWSSPESFHLQPAVALTDFSRIHHQVPRNANGAQWNWTTVSMDSPPLMSMGPMPTYPPNFGAQALPYTSYPTMQNLVAHNSPASPPNRSGFAARGPTSSPGLVNAPPPYQDVADVTRFAKYGMHNEPSYRF</sequence>
<accession>A0A6A6VDL5</accession>
<dbReference type="EMBL" id="MU006571">
    <property type="protein sequence ID" value="KAF2747814.1"/>
    <property type="molecule type" value="Genomic_DNA"/>
</dbReference>
<reference evidence="4" key="1">
    <citation type="journal article" date="2020" name="Stud. Mycol.">
        <title>101 Dothideomycetes genomes: a test case for predicting lifestyles and emergence of pathogens.</title>
        <authorList>
            <person name="Haridas S."/>
            <person name="Albert R."/>
            <person name="Binder M."/>
            <person name="Bloem J."/>
            <person name="Labutti K."/>
            <person name="Salamov A."/>
            <person name="Andreopoulos B."/>
            <person name="Baker S."/>
            <person name="Barry K."/>
            <person name="Bills G."/>
            <person name="Bluhm B."/>
            <person name="Cannon C."/>
            <person name="Castanera R."/>
            <person name="Culley D."/>
            <person name="Daum C."/>
            <person name="Ezra D."/>
            <person name="Gonzalez J."/>
            <person name="Henrissat B."/>
            <person name="Kuo A."/>
            <person name="Liang C."/>
            <person name="Lipzen A."/>
            <person name="Lutzoni F."/>
            <person name="Magnuson J."/>
            <person name="Mondo S."/>
            <person name="Nolan M."/>
            <person name="Ohm R."/>
            <person name="Pangilinan J."/>
            <person name="Park H.-J."/>
            <person name="Ramirez L."/>
            <person name="Alfaro M."/>
            <person name="Sun H."/>
            <person name="Tritt A."/>
            <person name="Yoshinaga Y."/>
            <person name="Zwiers L.-H."/>
            <person name="Turgeon B."/>
            <person name="Goodwin S."/>
            <person name="Spatafora J."/>
            <person name="Crous P."/>
            <person name="Grigoriev I."/>
        </authorList>
    </citation>
    <scope>NUCLEOTIDE SEQUENCE</scope>
    <source>
        <strain evidence="4">CBS 119925</strain>
    </source>
</reference>
<evidence type="ECO:0000256" key="1">
    <source>
        <dbReference type="SAM" id="MobiDB-lite"/>
    </source>
</evidence>
<evidence type="ECO:0000313" key="4">
    <source>
        <dbReference type="EMBL" id="KAF2747814.1"/>
    </source>
</evidence>
<dbReference type="PROSITE" id="PS51294">
    <property type="entry name" value="HTH_MYB"/>
    <property type="match status" value="3"/>
</dbReference>